<evidence type="ECO:0000313" key="3">
    <source>
        <dbReference type="Proteomes" id="UP000307440"/>
    </source>
</evidence>
<dbReference type="GO" id="GO:0000731">
    <property type="term" value="P:DNA synthesis involved in DNA repair"/>
    <property type="evidence" value="ECO:0007669"/>
    <property type="project" value="InterPro"/>
</dbReference>
<accession>A0A5C3LC89</accession>
<dbReference type="Proteomes" id="UP000307440">
    <property type="component" value="Unassembled WGS sequence"/>
</dbReference>
<reference evidence="2 3" key="1">
    <citation type="journal article" date="2019" name="Nat. Ecol. Evol.">
        <title>Megaphylogeny resolves global patterns of mushroom evolution.</title>
        <authorList>
            <person name="Varga T."/>
            <person name="Krizsan K."/>
            <person name="Foldi C."/>
            <person name="Dima B."/>
            <person name="Sanchez-Garcia M."/>
            <person name="Sanchez-Ramirez S."/>
            <person name="Szollosi G.J."/>
            <person name="Szarkandi J.G."/>
            <person name="Papp V."/>
            <person name="Albert L."/>
            <person name="Andreopoulos W."/>
            <person name="Angelini C."/>
            <person name="Antonin V."/>
            <person name="Barry K.W."/>
            <person name="Bougher N.L."/>
            <person name="Buchanan P."/>
            <person name="Buyck B."/>
            <person name="Bense V."/>
            <person name="Catcheside P."/>
            <person name="Chovatia M."/>
            <person name="Cooper J."/>
            <person name="Damon W."/>
            <person name="Desjardin D."/>
            <person name="Finy P."/>
            <person name="Geml J."/>
            <person name="Haridas S."/>
            <person name="Hughes K."/>
            <person name="Justo A."/>
            <person name="Karasinski D."/>
            <person name="Kautmanova I."/>
            <person name="Kiss B."/>
            <person name="Kocsube S."/>
            <person name="Kotiranta H."/>
            <person name="LaButti K.M."/>
            <person name="Lechner B.E."/>
            <person name="Liimatainen K."/>
            <person name="Lipzen A."/>
            <person name="Lukacs Z."/>
            <person name="Mihaltcheva S."/>
            <person name="Morgado L.N."/>
            <person name="Niskanen T."/>
            <person name="Noordeloos M.E."/>
            <person name="Ohm R.A."/>
            <person name="Ortiz-Santana B."/>
            <person name="Ovrebo C."/>
            <person name="Racz N."/>
            <person name="Riley R."/>
            <person name="Savchenko A."/>
            <person name="Shiryaev A."/>
            <person name="Soop K."/>
            <person name="Spirin V."/>
            <person name="Szebenyi C."/>
            <person name="Tomsovsky M."/>
            <person name="Tulloss R.E."/>
            <person name="Uehling J."/>
            <person name="Grigoriev I.V."/>
            <person name="Vagvolgyi C."/>
            <person name="Papp T."/>
            <person name="Martin F.M."/>
            <person name="Miettinen O."/>
            <person name="Hibbett D.S."/>
            <person name="Nagy L.G."/>
        </authorList>
    </citation>
    <scope>NUCLEOTIDE SEQUENCE [LARGE SCALE GENOMIC DNA]</scope>
    <source>
        <strain evidence="2 3">CBS 121175</strain>
    </source>
</reference>
<organism evidence="2 3">
    <name type="scientific">Coprinopsis marcescibilis</name>
    <name type="common">Agaric fungus</name>
    <name type="synonym">Psathyrella marcescibilis</name>
    <dbReference type="NCBI Taxonomy" id="230819"/>
    <lineage>
        <taxon>Eukaryota</taxon>
        <taxon>Fungi</taxon>
        <taxon>Dikarya</taxon>
        <taxon>Basidiomycota</taxon>
        <taxon>Agaricomycotina</taxon>
        <taxon>Agaricomycetes</taxon>
        <taxon>Agaricomycetidae</taxon>
        <taxon>Agaricales</taxon>
        <taxon>Agaricineae</taxon>
        <taxon>Psathyrellaceae</taxon>
        <taxon>Coprinopsis</taxon>
    </lineage>
</organism>
<feature type="compositionally biased region" description="Acidic residues" evidence="1">
    <location>
        <begin position="46"/>
        <end position="76"/>
    </location>
</feature>
<dbReference type="InterPro" id="IPR007218">
    <property type="entry name" value="DNA_pol_delta_4"/>
</dbReference>
<proteinExistence type="predicted"/>
<dbReference type="GO" id="GO:0043625">
    <property type="term" value="C:delta DNA polymerase complex"/>
    <property type="evidence" value="ECO:0007669"/>
    <property type="project" value="TreeGrafter"/>
</dbReference>
<dbReference type="PANTHER" id="PTHR14303:SF0">
    <property type="entry name" value="DNA POLYMERASE DELTA SUBUNIT 4"/>
    <property type="match status" value="1"/>
</dbReference>
<feature type="region of interest" description="Disordered" evidence="1">
    <location>
        <begin position="1"/>
        <end position="139"/>
    </location>
</feature>
<sequence>MSGMKQSTLSFGASKSSAAASQVKKATTPSSTTNRNHRKQSSIEVESSEEEESEQSFEDIEDLSSEEESKDEIESAEDVKPQRRPVTRQSTAKTSKTAEAKASSSKPAVEKVQKKAKIEVESEPAPTEANDDVPQSPLKLDIKNPAYKKLYAETRRKMDHTPPIHSKGMNKVEEILRTFDLNYDYGPCVGITRLKRWERANALGLNPPSEIYDILNTKEGLSDPKYSKDVLTSLV</sequence>
<dbReference type="STRING" id="230819.A0A5C3LC89"/>
<dbReference type="PANTHER" id="PTHR14303">
    <property type="entry name" value="DNA POLYMERASE DELTA SUBUNIT 4"/>
    <property type="match status" value="1"/>
</dbReference>
<dbReference type="GO" id="GO:0003887">
    <property type="term" value="F:DNA-directed DNA polymerase activity"/>
    <property type="evidence" value="ECO:0007669"/>
    <property type="project" value="TreeGrafter"/>
</dbReference>
<evidence type="ECO:0008006" key="4">
    <source>
        <dbReference type="Google" id="ProtNLM"/>
    </source>
</evidence>
<dbReference type="AlphaFoldDB" id="A0A5C3LC89"/>
<evidence type="ECO:0000256" key="1">
    <source>
        <dbReference type="SAM" id="MobiDB-lite"/>
    </source>
</evidence>
<keyword evidence="3" id="KW-1185">Reference proteome</keyword>
<name>A0A5C3LC89_COPMA</name>
<dbReference type="EMBL" id="ML210148">
    <property type="protein sequence ID" value="TFK29576.1"/>
    <property type="molecule type" value="Genomic_DNA"/>
</dbReference>
<gene>
    <name evidence="2" type="ORF">FA15DRAFT_663715</name>
</gene>
<dbReference type="OrthoDB" id="337486at2759"/>
<protein>
    <recommendedName>
        <fullName evidence="4">DNA polymerase delta subunit 4</fullName>
    </recommendedName>
</protein>
<feature type="compositionally biased region" description="Basic and acidic residues" evidence="1">
    <location>
        <begin position="108"/>
        <end position="120"/>
    </location>
</feature>
<feature type="compositionally biased region" description="Low complexity" evidence="1">
    <location>
        <begin position="10"/>
        <end position="26"/>
    </location>
</feature>
<evidence type="ECO:0000313" key="2">
    <source>
        <dbReference type="EMBL" id="TFK29576.1"/>
    </source>
</evidence>
<dbReference type="Pfam" id="PF04081">
    <property type="entry name" value="DNA_pol_delta_4"/>
    <property type="match status" value="1"/>
</dbReference>
<dbReference type="GO" id="GO:0006261">
    <property type="term" value="P:DNA-templated DNA replication"/>
    <property type="evidence" value="ECO:0007669"/>
    <property type="project" value="TreeGrafter"/>
</dbReference>
<feature type="compositionally biased region" description="Low complexity" evidence="1">
    <location>
        <begin position="90"/>
        <end position="107"/>
    </location>
</feature>